<dbReference type="GO" id="GO:0016020">
    <property type="term" value="C:membrane"/>
    <property type="evidence" value="ECO:0007669"/>
    <property type="project" value="GOC"/>
</dbReference>
<dbReference type="GeneID" id="77724975"/>
<evidence type="ECO:0000259" key="5">
    <source>
        <dbReference type="Pfam" id="PF23226"/>
    </source>
</evidence>
<feature type="domain" description="PGAP2IP first transmembrane" evidence="4">
    <location>
        <begin position="248"/>
        <end position="401"/>
    </location>
</feature>
<evidence type="ECO:0000313" key="6">
    <source>
        <dbReference type="EMBL" id="KAI9634187.1"/>
    </source>
</evidence>
<feature type="domain" description="PGAP2IP C-terminal nuclease-like" evidence="5">
    <location>
        <begin position="644"/>
        <end position="880"/>
    </location>
</feature>
<dbReference type="Pfam" id="PF10277">
    <property type="entry name" value="Frag1"/>
    <property type="match status" value="1"/>
</dbReference>
<dbReference type="EMBL" id="JAKWFO010000008">
    <property type="protein sequence ID" value="KAI9634187.1"/>
    <property type="molecule type" value="Genomic_DNA"/>
</dbReference>
<evidence type="ECO:0000259" key="2">
    <source>
        <dbReference type="Pfam" id="PF10277"/>
    </source>
</evidence>
<dbReference type="InterPro" id="IPR036691">
    <property type="entry name" value="Endo/exonu/phosph_ase_sf"/>
</dbReference>
<feature type="transmembrane region" description="Helical" evidence="1">
    <location>
        <begin position="467"/>
        <end position="484"/>
    </location>
</feature>
<keyword evidence="1" id="KW-1133">Transmembrane helix</keyword>
<reference evidence="6" key="1">
    <citation type="journal article" date="2022" name="G3 (Bethesda)">
        <title>High quality genome of the basidiomycete yeast Dioszegia hungarica PDD-24b-2 isolated from cloud water.</title>
        <authorList>
            <person name="Jarrige D."/>
            <person name="Haridas S."/>
            <person name="Bleykasten-Grosshans C."/>
            <person name="Joly M."/>
            <person name="Nadalig T."/>
            <person name="Sancelme M."/>
            <person name="Vuilleumier S."/>
            <person name="Grigoriev I.V."/>
            <person name="Amato P."/>
            <person name="Bringel F."/>
        </authorList>
    </citation>
    <scope>NUCLEOTIDE SEQUENCE</scope>
    <source>
        <strain evidence="6">PDD-24b-2</strain>
    </source>
</reference>
<dbReference type="GO" id="GO:0006506">
    <property type="term" value="P:GPI anchor biosynthetic process"/>
    <property type="evidence" value="ECO:0007669"/>
    <property type="project" value="TreeGrafter"/>
</dbReference>
<keyword evidence="1" id="KW-0812">Transmembrane</keyword>
<keyword evidence="1" id="KW-0472">Membrane</keyword>
<feature type="transmembrane region" description="Helical" evidence="1">
    <location>
        <begin position="512"/>
        <end position="530"/>
    </location>
</feature>
<dbReference type="InterPro" id="IPR053911">
    <property type="entry name" value="PGAP2IP_TM_2nd"/>
</dbReference>
<comment type="caution">
    <text evidence="6">The sequence shown here is derived from an EMBL/GenBank/DDBJ whole genome shotgun (WGS) entry which is preliminary data.</text>
</comment>
<feature type="transmembrane region" description="Helical" evidence="1">
    <location>
        <begin position="163"/>
        <end position="180"/>
    </location>
</feature>
<keyword evidence="7" id="KW-1185">Reference proteome</keyword>
<dbReference type="Proteomes" id="UP001164286">
    <property type="component" value="Unassembled WGS sequence"/>
</dbReference>
<dbReference type="Gene3D" id="3.60.10.10">
    <property type="entry name" value="Endonuclease/exonuclease/phosphatase"/>
    <property type="match status" value="1"/>
</dbReference>
<feature type="transmembrane region" description="Helical" evidence="1">
    <location>
        <begin position="295"/>
        <end position="314"/>
    </location>
</feature>
<evidence type="ECO:0000259" key="3">
    <source>
        <dbReference type="Pfam" id="PF23021"/>
    </source>
</evidence>
<evidence type="ECO:0000313" key="7">
    <source>
        <dbReference type="Proteomes" id="UP001164286"/>
    </source>
</evidence>
<feature type="transmembrane region" description="Helical" evidence="1">
    <location>
        <begin position="614"/>
        <end position="633"/>
    </location>
</feature>
<feature type="domain" description="CWH43-like N-terminal" evidence="2">
    <location>
        <begin position="10"/>
        <end position="218"/>
    </location>
</feature>
<dbReference type="InterPro" id="IPR053912">
    <property type="entry name" value="PGAP2IP_TM_1nd"/>
</dbReference>
<dbReference type="FunFam" id="3.60.10.10:FF:000100">
    <property type="entry name" value="Unplaced genomic scaffold supercont2.12, whole genome shotgun sequence"/>
    <property type="match status" value="1"/>
</dbReference>
<gene>
    <name evidence="6" type="ORF">MKK02DRAFT_17353</name>
</gene>
<dbReference type="Pfam" id="PF23022">
    <property type="entry name" value="6TM_1st_PGAP2IP"/>
    <property type="match status" value="1"/>
</dbReference>
<dbReference type="InterPro" id="IPR057315">
    <property type="entry name" value="Exo_endo_phos_PGAP2IP_C"/>
</dbReference>
<dbReference type="GO" id="GO:0005783">
    <property type="term" value="C:endoplasmic reticulum"/>
    <property type="evidence" value="ECO:0007669"/>
    <property type="project" value="TreeGrafter"/>
</dbReference>
<evidence type="ECO:0000256" key="1">
    <source>
        <dbReference type="SAM" id="Phobius"/>
    </source>
</evidence>
<feature type="transmembrane region" description="Helical" evidence="1">
    <location>
        <begin position="261"/>
        <end position="283"/>
    </location>
</feature>
<dbReference type="InterPro" id="IPR019402">
    <property type="entry name" value="CWH43_N"/>
</dbReference>
<feature type="transmembrane region" description="Helical" evidence="1">
    <location>
        <begin position="103"/>
        <end position="121"/>
    </location>
</feature>
<feature type="transmembrane region" description="Helical" evidence="1">
    <location>
        <begin position="320"/>
        <end position="339"/>
    </location>
</feature>
<feature type="domain" description="PGAP2IP second transmembrane" evidence="3">
    <location>
        <begin position="427"/>
        <end position="591"/>
    </location>
</feature>
<accession>A0AA38H482</accession>
<organism evidence="6 7">
    <name type="scientific">Dioszegia hungarica</name>
    <dbReference type="NCBI Taxonomy" id="4972"/>
    <lineage>
        <taxon>Eukaryota</taxon>
        <taxon>Fungi</taxon>
        <taxon>Dikarya</taxon>
        <taxon>Basidiomycota</taxon>
        <taxon>Agaricomycotina</taxon>
        <taxon>Tremellomycetes</taxon>
        <taxon>Tremellales</taxon>
        <taxon>Bulleribasidiaceae</taxon>
        <taxon>Dioszegia</taxon>
    </lineage>
</organism>
<sequence>MTTLLTVPAELVPRLHSGIAASAFAVALFAGYASGIWKDLCTNAVAAWPIEWFPSVSATIGDHPASRSPFHILIALCATPRFLLLGLQWLSHRSKTTGRTADLELAVGMARTFSCGGWVYITSRDSHTLHDLFMIIYLLLTLPWMLLATSASLKPQTRRRRQWMMYAFVGTLPFLIWQYYRHSVLRIPGSYTTYAFFEWSLVVWDIAFDSLAVDDLSNLKVSLSLASADADSIPTTPQEVDWTTDEITTGLQAVAAYLSDVVFALAGSELALLANLSPILLANRNIRIWTQSRSGLIWLRSSTAIFGLGCYAAPLPILRLVGVVIGTGTGWLAVLSPLMRIKGGREARAEAQGISVLLVALAAATLLKHVNSSINPFWASADAASGGWNKTGLVIVALSIVELSNRSFGLFPGAPSAVKDKAIPTQPASIAVAAGFGALVHLIHTLATDAGTIIAWTWTGYPIKGPTLHPFGGAVLATIAFSSILSIDGRLAAGLAALGSVGLYAFPNWSGFSSGLIAIVGLISSLPGYLQTVSGLPPAHTLGWAMAIYGLLDVISVVTVAYAFVPLGNLVRERTDLVLGVSCLLIAAGTRCARPVPVSDRAERRIRRTNRYSTYSVILLAAVSVAHGCWKMPRTQPVPYSKHRIFSGGIWTVHFGVDAAGRDSQYRMMELIRDMEVDVVGLLESDLHRMVYGNRDLTRTIAEELGYYVDLGPGPNHHTWGAALLSKFPIINSTHHLLPSPRGELAPAIHATVDVHGEKVNVVVSHNGQAEEDPLDRELQTTELARLLRETADTPTIFLGYLVTEPGEKRPAPYQILMEDGLMNDIEKADRSRWCEYIAFRGLWRIGYARVHESDITDTELQVGKFLLPSPGTKAVYANDEEMYWHIGETDIPDPWKMPAMFRDEGVRGHHYIVWIGPVYYMPPEHSGLQLYGR</sequence>
<dbReference type="Pfam" id="PF23226">
    <property type="entry name" value="Exo_endo_phos_PGAP2IP"/>
    <property type="match status" value="1"/>
</dbReference>
<dbReference type="PANTHER" id="PTHR14859:SF1">
    <property type="entry name" value="PGAP2-INTERACTING PROTEIN"/>
    <property type="match status" value="1"/>
</dbReference>
<dbReference type="RefSeq" id="XP_052943964.1">
    <property type="nucleotide sequence ID" value="XM_053085774.1"/>
</dbReference>
<name>A0AA38H482_9TREE</name>
<evidence type="ECO:0000259" key="4">
    <source>
        <dbReference type="Pfam" id="PF23022"/>
    </source>
</evidence>
<dbReference type="InterPro" id="IPR051916">
    <property type="entry name" value="GPI-anchor_lipid_remodeler"/>
</dbReference>
<feature type="transmembrane region" description="Helical" evidence="1">
    <location>
        <begin position="428"/>
        <end position="447"/>
    </location>
</feature>
<dbReference type="AlphaFoldDB" id="A0AA38H482"/>
<feature type="transmembrane region" description="Helical" evidence="1">
    <location>
        <begin position="133"/>
        <end position="151"/>
    </location>
</feature>
<protein>
    <submittedName>
        <fullName evidence="6">Frag1/DRAM/Sfk1 family-domain-containing protein</fullName>
    </submittedName>
</protein>
<proteinExistence type="predicted"/>
<dbReference type="Pfam" id="PF23021">
    <property type="entry name" value="6TM_2nd_PGAP2IP"/>
    <property type="match status" value="1"/>
</dbReference>
<dbReference type="SUPFAM" id="SSF56219">
    <property type="entry name" value="DNase I-like"/>
    <property type="match status" value="1"/>
</dbReference>
<dbReference type="GO" id="GO:0031505">
    <property type="term" value="P:fungal-type cell wall organization"/>
    <property type="evidence" value="ECO:0007669"/>
    <property type="project" value="TreeGrafter"/>
</dbReference>
<dbReference type="PANTHER" id="PTHR14859">
    <property type="entry name" value="CALCOFLUOR WHITE HYPERSENSITIVE PROTEIN PRECURSOR"/>
    <property type="match status" value="1"/>
</dbReference>
<feature type="transmembrane region" description="Helical" evidence="1">
    <location>
        <begin position="542"/>
        <end position="565"/>
    </location>
</feature>